<evidence type="ECO:0000313" key="4">
    <source>
        <dbReference type="EMBL" id="PKU30317.1"/>
    </source>
</evidence>
<dbReference type="GO" id="GO:0000974">
    <property type="term" value="C:Prp19 complex"/>
    <property type="evidence" value="ECO:0007669"/>
    <property type="project" value="InterPro"/>
</dbReference>
<dbReference type="GO" id="GO:0000398">
    <property type="term" value="P:mRNA splicing, via spliceosome"/>
    <property type="evidence" value="ECO:0007669"/>
    <property type="project" value="InterPro"/>
</dbReference>
<name>A0A2I0T952_LIMLA</name>
<evidence type="ECO:0000256" key="1">
    <source>
        <dbReference type="ARBA" id="ARBA00023125"/>
    </source>
</evidence>
<dbReference type="PANTHER" id="PTHR45885">
    <property type="entry name" value="CELL DIVISION CYCLE 5-LIKE PROTEIN"/>
    <property type="match status" value="1"/>
</dbReference>
<dbReference type="GO" id="GO:0000981">
    <property type="term" value="F:DNA-binding transcription factor activity, RNA polymerase II-specific"/>
    <property type="evidence" value="ECO:0007669"/>
    <property type="project" value="TreeGrafter"/>
</dbReference>
<dbReference type="GO" id="GO:0005681">
    <property type="term" value="C:spliceosomal complex"/>
    <property type="evidence" value="ECO:0007669"/>
    <property type="project" value="TreeGrafter"/>
</dbReference>
<gene>
    <name evidence="4" type="ORF">llap_19379</name>
</gene>
<evidence type="ECO:0000259" key="3">
    <source>
        <dbReference type="Pfam" id="PF11831"/>
    </source>
</evidence>
<sequence>MKKKLLMILGNLNLEKLIQIQKPNQPGQILLTWMKISDIELEEVVKVGQASEIARQTAEESGITNSASSTLLSEYNVTNNSIALRTPKTPAAQDRILQLNGIQSYQKHYILVLFQQERESREHLRLGLMALPAPKNDFEIVLPENAEKELEEHEVDETFVEDTADIDARKQVGVSVKQIVPFV</sequence>
<dbReference type="InterPro" id="IPR021786">
    <property type="entry name" value="Cdc5p/Cef1_C"/>
</dbReference>
<proteinExistence type="predicted"/>
<dbReference type="EMBL" id="KZ514947">
    <property type="protein sequence ID" value="PKU30317.1"/>
    <property type="molecule type" value="Genomic_DNA"/>
</dbReference>
<dbReference type="AlphaFoldDB" id="A0A2I0T952"/>
<feature type="domain" description="Pre-mRNA splicing factor component Cdc5p/Cef1 C-terminal" evidence="3">
    <location>
        <begin position="85"/>
        <end position="171"/>
    </location>
</feature>
<dbReference type="PANTHER" id="PTHR45885:SF1">
    <property type="entry name" value="CELL DIVISION CYCLE 5-LIKE PROTEIN"/>
    <property type="match status" value="1"/>
</dbReference>
<dbReference type="GO" id="GO:0000977">
    <property type="term" value="F:RNA polymerase II transcription regulatory region sequence-specific DNA binding"/>
    <property type="evidence" value="ECO:0007669"/>
    <property type="project" value="TreeGrafter"/>
</dbReference>
<dbReference type="InterPro" id="IPR047242">
    <property type="entry name" value="CDC5L/Cef1"/>
</dbReference>
<reference evidence="5" key="1">
    <citation type="submission" date="2017-11" db="EMBL/GenBank/DDBJ databases">
        <authorList>
            <person name="Lima N.C."/>
            <person name="Parody-Merino A.M."/>
            <person name="Battley P.F."/>
            <person name="Fidler A.E."/>
            <person name="Prosdocimi F."/>
        </authorList>
    </citation>
    <scope>NUCLEOTIDE SEQUENCE [LARGE SCALE GENOMIC DNA]</scope>
</reference>
<dbReference type="Pfam" id="PF11831">
    <property type="entry name" value="Myb_Cef"/>
    <property type="match status" value="1"/>
</dbReference>
<dbReference type="Proteomes" id="UP000233556">
    <property type="component" value="Unassembled WGS sequence"/>
</dbReference>
<evidence type="ECO:0000313" key="5">
    <source>
        <dbReference type="Proteomes" id="UP000233556"/>
    </source>
</evidence>
<protein>
    <recommendedName>
        <fullName evidence="3">Pre-mRNA splicing factor component Cdc5p/Cef1 C-terminal domain-containing protein</fullName>
    </recommendedName>
</protein>
<dbReference type="OrthoDB" id="1410009at2759"/>
<reference evidence="5" key="2">
    <citation type="submission" date="2017-12" db="EMBL/GenBank/DDBJ databases">
        <title>Genome sequence of the Bar-tailed Godwit (Limosa lapponica baueri).</title>
        <authorList>
            <person name="Lima N.C.B."/>
            <person name="Parody-Merino A.M."/>
            <person name="Battley P.F."/>
            <person name="Fidler A.E."/>
            <person name="Prosdocimi F."/>
        </authorList>
    </citation>
    <scope>NUCLEOTIDE SEQUENCE [LARGE SCALE GENOMIC DNA]</scope>
</reference>
<keyword evidence="1" id="KW-0238">DNA-binding</keyword>
<keyword evidence="5" id="KW-1185">Reference proteome</keyword>
<organism evidence="4 5">
    <name type="scientific">Limosa lapponica baueri</name>
    <dbReference type="NCBI Taxonomy" id="1758121"/>
    <lineage>
        <taxon>Eukaryota</taxon>
        <taxon>Metazoa</taxon>
        <taxon>Chordata</taxon>
        <taxon>Craniata</taxon>
        <taxon>Vertebrata</taxon>
        <taxon>Euteleostomi</taxon>
        <taxon>Archelosauria</taxon>
        <taxon>Archosauria</taxon>
        <taxon>Dinosauria</taxon>
        <taxon>Saurischia</taxon>
        <taxon>Theropoda</taxon>
        <taxon>Coelurosauria</taxon>
        <taxon>Aves</taxon>
        <taxon>Neognathae</taxon>
        <taxon>Neoaves</taxon>
        <taxon>Charadriiformes</taxon>
        <taxon>Scolopacidae</taxon>
        <taxon>Limosa</taxon>
    </lineage>
</organism>
<accession>A0A2I0T952</accession>
<keyword evidence="2" id="KW-0539">Nucleus</keyword>
<evidence type="ECO:0000256" key="2">
    <source>
        <dbReference type="ARBA" id="ARBA00023242"/>
    </source>
</evidence>